<feature type="compositionally biased region" description="Basic and acidic residues" evidence="1">
    <location>
        <begin position="44"/>
        <end position="55"/>
    </location>
</feature>
<evidence type="ECO:0000313" key="4">
    <source>
        <dbReference type="Proteomes" id="UP000235965"/>
    </source>
</evidence>
<organism evidence="3 4">
    <name type="scientific">Cryptotermes secundus</name>
    <dbReference type="NCBI Taxonomy" id="105785"/>
    <lineage>
        <taxon>Eukaryota</taxon>
        <taxon>Metazoa</taxon>
        <taxon>Ecdysozoa</taxon>
        <taxon>Arthropoda</taxon>
        <taxon>Hexapoda</taxon>
        <taxon>Insecta</taxon>
        <taxon>Pterygota</taxon>
        <taxon>Neoptera</taxon>
        <taxon>Polyneoptera</taxon>
        <taxon>Dictyoptera</taxon>
        <taxon>Blattodea</taxon>
        <taxon>Blattoidea</taxon>
        <taxon>Termitoidae</taxon>
        <taxon>Kalotermitidae</taxon>
        <taxon>Cryptotermitinae</taxon>
        <taxon>Cryptotermes</taxon>
    </lineage>
</organism>
<reference evidence="3 4" key="1">
    <citation type="submission" date="2017-12" db="EMBL/GenBank/DDBJ databases">
        <title>Hemimetabolous genomes reveal molecular basis of termite eusociality.</title>
        <authorList>
            <person name="Harrison M.C."/>
            <person name="Jongepier E."/>
            <person name="Robertson H.M."/>
            <person name="Arning N."/>
            <person name="Bitard-Feildel T."/>
            <person name="Chao H."/>
            <person name="Childers C.P."/>
            <person name="Dinh H."/>
            <person name="Doddapaneni H."/>
            <person name="Dugan S."/>
            <person name="Gowin J."/>
            <person name="Greiner C."/>
            <person name="Han Y."/>
            <person name="Hu H."/>
            <person name="Hughes D.S.T."/>
            <person name="Huylmans A.-K."/>
            <person name="Kemena C."/>
            <person name="Kremer L.P.M."/>
            <person name="Lee S.L."/>
            <person name="Lopez-Ezquerra A."/>
            <person name="Mallet L."/>
            <person name="Monroy-Kuhn J.M."/>
            <person name="Moser A."/>
            <person name="Murali S.C."/>
            <person name="Muzny D.M."/>
            <person name="Otani S."/>
            <person name="Piulachs M.-D."/>
            <person name="Poelchau M."/>
            <person name="Qu J."/>
            <person name="Schaub F."/>
            <person name="Wada-Katsumata A."/>
            <person name="Worley K.C."/>
            <person name="Xie Q."/>
            <person name="Ylla G."/>
            <person name="Poulsen M."/>
            <person name="Gibbs R.A."/>
            <person name="Schal C."/>
            <person name="Richards S."/>
            <person name="Belles X."/>
            <person name="Korb J."/>
            <person name="Bornberg-Bauer E."/>
        </authorList>
    </citation>
    <scope>NUCLEOTIDE SEQUENCE [LARGE SCALE GENOMIC DNA]</scope>
    <source>
        <tissue evidence="3">Whole body</tissue>
    </source>
</reference>
<evidence type="ECO:0000256" key="2">
    <source>
        <dbReference type="SAM" id="SignalP"/>
    </source>
</evidence>
<accession>A0A2J7PFH3</accession>
<feature type="region of interest" description="Disordered" evidence="1">
    <location>
        <begin position="27"/>
        <end position="56"/>
    </location>
</feature>
<name>A0A2J7PFH3_9NEOP</name>
<feature type="compositionally biased region" description="Low complexity" evidence="1">
    <location>
        <begin position="33"/>
        <end position="43"/>
    </location>
</feature>
<dbReference type="InParanoid" id="A0A2J7PFH3"/>
<dbReference type="EMBL" id="NEVH01025657">
    <property type="protein sequence ID" value="PNF15094.1"/>
    <property type="molecule type" value="Genomic_DNA"/>
</dbReference>
<keyword evidence="2" id="KW-0732">Signal</keyword>
<dbReference type="AlphaFoldDB" id="A0A2J7PFH3"/>
<keyword evidence="4" id="KW-1185">Reference proteome</keyword>
<sequence>MLSLKTLFILVLIMAVINPPYYTVTAGKRDGSSSESSESSKSSESSEPRLGHNESHSTISYNEIYAKPILIG</sequence>
<feature type="chain" id="PRO_5014332240" evidence="2">
    <location>
        <begin position="27"/>
        <end position="72"/>
    </location>
</feature>
<evidence type="ECO:0000313" key="3">
    <source>
        <dbReference type="EMBL" id="PNF15094.1"/>
    </source>
</evidence>
<dbReference type="Proteomes" id="UP000235965">
    <property type="component" value="Unassembled WGS sequence"/>
</dbReference>
<protein>
    <submittedName>
        <fullName evidence="3">Uncharacterized protein</fullName>
    </submittedName>
</protein>
<gene>
    <name evidence="3" type="ORF">B7P43_G15991</name>
</gene>
<comment type="caution">
    <text evidence="3">The sequence shown here is derived from an EMBL/GenBank/DDBJ whole genome shotgun (WGS) entry which is preliminary data.</text>
</comment>
<feature type="signal peptide" evidence="2">
    <location>
        <begin position="1"/>
        <end position="26"/>
    </location>
</feature>
<evidence type="ECO:0000256" key="1">
    <source>
        <dbReference type="SAM" id="MobiDB-lite"/>
    </source>
</evidence>
<proteinExistence type="predicted"/>